<dbReference type="InterPro" id="IPR008984">
    <property type="entry name" value="SMAD_FHA_dom_sf"/>
</dbReference>
<dbReference type="PANTHER" id="PTHR15715">
    <property type="entry name" value="CENTROSOMAL PROTEIN OF 170 KDA"/>
    <property type="match status" value="1"/>
</dbReference>
<dbReference type="InterPro" id="IPR000253">
    <property type="entry name" value="FHA_dom"/>
</dbReference>
<dbReference type="PANTHER" id="PTHR15715:SF37">
    <property type="entry name" value="LD47843P"/>
    <property type="match status" value="1"/>
</dbReference>
<dbReference type="SUPFAM" id="SSF49879">
    <property type="entry name" value="SMAD/FHA domain"/>
    <property type="match status" value="1"/>
</dbReference>
<dbReference type="PROSITE" id="PS50006">
    <property type="entry name" value="FHA_DOMAIN"/>
    <property type="match status" value="1"/>
</dbReference>
<evidence type="ECO:0000256" key="1">
    <source>
        <dbReference type="SAM" id="MobiDB-lite"/>
    </source>
</evidence>
<dbReference type="Pfam" id="PF00498">
    <property type="entry name" value="FHA"/>
    <property type="match status" value="1"/>
</dbReference>
<reference evidence="4" key="1">
    <citation type="submission" date="2014-02" db="EMBL/GenBank/DDBJ databases">
        <authorList>
            <person name="Genoscope - CEA"/>
        </authorList>
    </citation>
    <scope>NUCLEOTIDE SEQUENCE</scope>
    <source>
        <strain evidence="4">LS3</strain>
    </source>
</reference>
<accession>A0A060TAZ1</accession>
<feature type="region of interest" description="Disordered" evidence="1">
    <location>
        <begin position="452"/>
        <end position="479"/>
    </location>
</feature>
<dbReference type="EMBL" id="HG937692">
    <property type="protein sequence ID" value="CDP36366.1"/>
    <property type="molecule type" value="Genomic_DNA"/>
</dbReference>
<sequence>MSTKVYTAPPATISKHKRNLSTTAPSSSSEAATSGTLSSSTASNLTPPARSQYAFVLVLAPLNGTFERKSLVLPFAPEVLKLGRMTNFKTTPGPDNGYFDSRVLSRQHAEVWADRATGKVYIKDAKSSNGTYINSHRLSSDNTESAPHELKKNDILELGIDISNEDGSSLVHRKISARVERISLMSLAANGPVNGTNGGASMTPSSVGPLGPSGPGGLRKRGAQNRSDALDIALFGDVDASLEDLILGHARNSLGGMFMASGATSVAFENAVKQLVSQIHSARVEGAKINSIVTLLQGIQKKQSSKIDPAHILAQKLADKDARIVELEQIVQEQKEQLERHGSKESSSPASKRDSINSLPSPTSSSSSSQAEAVLRDLTNGSVENKDYSNINDSVDSSTQLAEVKCQLELFKSRALAAEELALNSSKTIAELVRTLEEKGTQVEPKIKDQVQELRDKQDANSNDAPTTSTTTTTTHTHAKNNISTRAAKAITITSALGVVLLGIGAMTLINSVSRDR</sequence>
<proteinExistence type="predicted"/>
<evidence type="ECO:0000313" key="4">
    <source>
        <dbReference type="EMBL" id="CDP36366.1"/>
    </source>
</evidence>
<feature type="compositionally biased region" description="Low complexity" evidence="1">
    <location>
        <begin position="20"/>
        <end position="44"/>
    </location>
</feature>
<feature type="region of interest" description="Disordered" evidence="1">
    <location>
        <begin position="1"/>
        <end position="44"/>
    </location>
</feature>
<reference evidence="4" key="2">
    <citation type="submission" date="2014-06" db="EMBL/GenBank/DDBJ databases">
        <title>The complete genome of Blastobotrys (Arxula) adeninivorans LS3 - a yeast of biotechnological interest.</title>
        <authorList>
            <person name="Kunze G."/>
            <person name="Gaillardin C."/>
            <person name="Czernicka M."/>
            <person name="Durrens P."/>
            <person name="Martin T."/>
            <person name="Boer E."/>
            <person name="Gabaldon T."/>
            <person name="Cruz J."/>
            <person name="Talla E."/>
            <person name="Marck C."/>
            <person name="Goffeau A."/>
            <person name="Barbe V."/>
            <person name="Baret P."/>
            <person name="Baronian K."/>
            <person name="Beier S."/>
            <person name="Bleykasten C."/>
            <person name="Bode R."/>
            <person name="Casaregola S."/>
            <person name="Despons L."/>
            <person name="Fairhead C."/>
            <person name="Giersberg M."/>
            <person name="Gierski P."/>
            <person name="Hahnel U."/>
            <person name="Hartmann A."/>
            <person name="Jankowska D."/>
            <person name="Jubin C."/>
            <person name="Jung P."/>
            <person name="Lafontaine I."/>
            <person name="Leh-Louis V."/>
            <person name="Lemaire M."/>
            <person name="Marcet-Houben M."/>
            <person name="Mascher M."/>
            <person name="Morel G."/>
            <person name="Richard G.-F."/>
            <person name="Riechen J."/>
            <person name="Sacerdot C."/>
            <person name="Sarkar A."/>
            <person name="Savel G."/>
            <person name="Schacherer J."/>
            <person name="Sherman D."/>
            <person name="Straub M.-L."/>
            <person name="Stein N."/>
            <person name="Thierry A."/>
            <person name="Trautwein-Schult A."/>
            <person name="Westhof E."/>
            <person name="Worch S."/>
            <person name="Dujon B."/>
            <person name="Souciet J.-L."/>
            <person name="Wincker P."/>
            <person name="Scholz U."/>
            <person name="Neuveglise N."/>
        </authorList>
    </citation>
    <scope>NUCLEOTIDE SEQUENCE</scope>
    <source>
        <strain evidence="4">LS3</strain>
    </source>
</reference>
<keyword evidence="2" id="KW-0812">Transmembrane</keyword>
<name>A0A060TAZ1_BLAAD</name>
<feature type="compositionally biased region" description="Low complexity" evidence="1">
    <location>
        <begin position="467"/>
        <end position="476"/>
    </location>
</feature>
<evidence type="ECO:0000259" key="3">
    <source>
        <dbReference type="PROSITE" id="PS50006"/>
    </source>
</evidence>
<evidence type="ECO:0000256" key="2">
    <source>
        <dbReference type="SAM" id="Phobius"/>
    </source>
</evidence>
<dbReference type="AlphaFoldDB" id="A0A060TAZ1"/>
<feature type="transmembrane region" description="Helical" evidence="2">
    <location>
        <begin position="490"/>
        <end position="510"/>
    </location>
</feature>
<feature type="compositionally biased region" description="Basic and acidic residues" evidence="1">
    <location>
        <begin position="335"/>
        <end position="344"/>
    </location>
</feature>
<gene>
    <name evidence="4" type="ORF">GNLVRS02_ARAD1B11330g</name>
</gene>
<dbReference type="PhylomeDB" id="A0A060TAZ1"/>
<dbReference type="SMART" id="SM00240">
    <property type="entry name" value="FHA"/>
    <property type="match status" value="1"/>
</dbReference>
<dbReference type="InterPro" id="IPR051176">
    <property type="entry name" value="Cent_Immune-Sig_Mod"/>
</dbReference>
<feature type="region of interest" description="Disordered" evidence="1">
    <location>
        <begin position="195"/>
        <end position="222"/>
    </location>
</feature>
<organism evidence="4">
    <name type="scientific">Blastobotrys adeninivorans</name>
    <name type="common">Yeast</name>
    <name type="synonym">Arxula adeninivorans</name>
    <dbReference type="NCBI Taxonomy" id="409370"/>
    <lineage>
        <taxon>Eukaryota</taxon>
        <taxon>Fungi</taxon>
        <taxon>Dikarya</taxon>
        <taxon>Ascomycota</taxon>
        <taxon>Saccharomycotina</taxon>
        <taxon>Dipodascomycetes</taxon>
        <taxon>Dipodascales</taxon>
        <taxon>Trichomonascaceae</taxon>
        <taxon>Blastobotrys</taxon>
    </lineage>
</organism>
<protein>
    <submittedName>
        <fullName evidence="4">ARAD1B11330p</fullName>
    </submittedName>
</protein>
<keyword evidence="2" id="KW-0472">Membrane</keyword>
<dbReference type="GO" id="GO:0005737">
    <property type="term" value="C:cytoplasm"/>
    <property type="evidence" value="ECO:0007669"/>
    <property type="project" value="TreeGrafter"/>
</dbReference>
<feature type="region of interest" description="Disordered" evidence="1">
    <location>
        <begin position="335"/>
        <end position="373"/>
    </location>
</feature>
<keyword evidence="2" id="KW-1133">Transmembrane helix</keyword>
<feature type="compositionally biased region" description="Low complexity" evidence="1">
    <location>
        <begin position="356"/>
        <end position="369"/>
    </location>
</feature>
<feature type="domain" description="FHA" evidence="3">
    <location>
        <begin position="80"/>
        <end position="138"/>
    </location>
</feature>
<dbReference type="Gene3D" id="2.60.200.20">
    <property type="match status" value="1"/>
</dbReference>